<feature type="region of interest" description="Disordered" evidence="1">
    <location>
        <begin position="63"/>
        <end position="92"/>
    </location>
</feature>
<protein>
    <submittedName>
        <fullName evidence="2">Uncharacterized protein</fullName>
    </submittedName>
</protein>
<accession>A0A2W2HQT3</accession>
<dbReference type="Proteomes" id="UP000248544">
    <property type="component" value="Unassembled WGS sequence"/>
</dbReference>
<name>A0A2W2HQT3_9ACTN</name>
<dbReference type="EMBL" id="POUA01000023">
    <property type="protein sequence ID" value="PZG53985.1"/>
    <property type="molecule type" value="Genomic_DNA"/>
</dbReference>
<gene>
    <name evidence="2" type="ORF">C1I98_04990</name>
</gene>
<reference evidence="2 3" key="1">
    <citation type="submission" date="2018-01" db="EMBL/GenBank/DDBJ databases">
        <title>Draft genome sequence of Sphaerisporangium sp. 7K107.</title>
        <authorList>
            <person name="Sahin N."/>
            <person name="Saygin H."/>
            <person name="Ay H."/>
        </authorList>
    </citation>
    <scope>NUCLEOTIDE SEQUENCE [LARGE SCALE GENOMIC DNA]</scope>
    <source>
        <strain evidence="2 3">7K107</strain>
    </source>
</reference>
<keyword evidence="3" id="KW-1185">Reference proteome</keyword>
<evidence type="ECO:0000313" key="3">
    <source>
        <dbReference type="Proteomes" id="UP000248544"/>
    </source>
</evidence>
<organism evidence="2 3">
    <name type="scientific">Spongiactinospora gelatinilytica</name>
    <dbReference type="NCBI Taxonomy" id="2666298"/>
    <lineage>
        <taxon>Bacteria</taxon>
        <taxon>Bacillati</taxon>
        <taxon>Actinomycetota</taxon>
        <taxon>Actinomycetes</taxon>
        <taxon>Streptosporangiales</taxon>
        <taxon>Streptosporangiaceae</taxon>
        <taxon>Spongiactinospora</taxon>
    </lineage>
</organism>
<sequence length="92" mass="9286">MTAVIAAGLLTIMSSGVEPDNNAPYDEWFGERAGSAKSHSASSTVPCVSGHYQGTLFASVHGNKGGDQIWSTGRRPSPADTPGPSLPGGDGG</sequence>
<proteinExistence type="predicted"/>
<dbReference type="AlphaFoldDB" id="A0A2W2HQT3"/>
<evidence type="ECO:0000313" key="2">
    <source>
        <dbReference type="EMBL" id="PZG53985.1"/>
    </source>
</evidence>
<evidence type="ECO:0000256" key="1">
    <source>
        <dbReference type="SAM" id="MobiDB-lite"/>
    </source>
</evidence>
<comment type="caution">
    <text evidence="2">The sequence shown here is derived from an EMBL/GenBank/DDBJ whole genome shotgun (WGS) entry which is preliminary data.</text>
</comment>